<accession>A0A9D4RIA5</accession>
<evidence type="ECO:0000313" key="2">
    <source>
        <dbReference type="Proteomes" id="UP000828390"/>
    </source>
</evidence>
<comment type="caution">
    <text evidence="1">The sequence shown here is derived from an EMBL/GenBank/DDBJ whole genome shotgun (WGS) entry which is preliminary data.</text>
</comment>
<organism evidence="1 2">
    <name type="scientific">Dreissena polymorpha</name>
    <name type="common">Zebra mussel</name>
    <name type="synonym">Mytilus polymorpha</name>
    <dbReference type="NCBI Taxonomy" id="45954"/>
    <lineage>
        <taxon>Eukaryota</taxon>
        <taxon>Metazoa</taxon>
        <taxon>Spiralia</taxon>
        <taxon>Lophotrochozoa</taxon>
        <taxon>Mollusca</taxon>
        <taxon>Bivalvia</taxon>
        <taxon>Autobranchia</taxon>
        <taxon>Heteroconchia</taxon>
        <taxon>Euheterodonta</taxon>
        <taxon>Imparidentia</taxon>
        <taxon>Neoheterodontei</taxon>
        <taxon>Myida</taxon>
        <taxon>Dreissenoidea</taxon>
        <taxon>Dreissenidae</taxon>
        <taxon>Dreissena</taxon>
    </lineage>
</organism>
<dbReference type="AlphaFoldDB" id="A0A9D4RIA5"/>
<reference evidence="1" key="2">
    <citation type="submission" date="2020-11" db="EMBL/GenBank/DDBJ databases">
        <authorList>
            <person name="McCartney M.A."/>
            <person name="Auch B."/>
            <person name="Kono T."/>
            <person name="Mallez S."/>
            <person name="Becker A."/>
            <person name="Gohl D.M."/>
            <person name="Silverstein K.A.T."/>
            <person name="Koren S."/>
            <person name="Bechman K.B."/>
            <person name="Herman A."/>
            <person name="Abrahante J.E."/>
            <person name="Garbe J."/>
        </authorList>
    </citation>
    <scope>NUCLEOTIDE SEQUENCE</scope>
    <source>
        <strain evidence="1">Duluth1</strain>
        <tissue evidence="1">Whole animal</tissue>
    </source>
</reference>
<name>A0A9D4RIA5_DREPO</name>
<proteinExistence type="predicted"/>
<evidence type="ECO:0000313" key="1">
    <source>
        <dbReference type="EMBL" id="KAH3869626.1"/>
    </source>
</evidence>
<gene>
    <name evidence="1" type="ORF">DPMN_032795</name>
</gene>
<sequence length="74" mass="8229">MSGGPTVQGKESSMEVWRTYSAGQRKALWKSGRPTEQGKESSMEVLKTYSAGQGKLYGSLVDLECRARKDLWKS</sequence>
<keyword evidence="2" id="KW-1185">Reference proteome</keyword>
<dbReference type="EMBL" id="JAIWYP010000002">
    <property type="protein sequence ID" value="KAH3869626.1"/>
    <property type="molecule type" value="Genomic_DNA"/>
</dbReference>
<dbReference type="Proteomes" id="UP000828390">
    <property type="component" value="Unassembled WGS sequence"/>
</dbReference>
<protein>
    <submittedName>
        <fullName evidence="1">Uncharacterized protein</fullName>
    </submittedName>
</protein>
<reference evidence="1" key="1">
    <citation type="journal article" date="2019" name="bioRxiv">
        <title>The Genome of the Zebra Mussel, Dreissena polymorpha: A Resource for Invasive Species Research.</title>
        <authorList>
            <person name="McCartney M.A."/>
            <person name="Auch B."/>
            <person name="Kono T."/>
            <person name="Mallez S."/>
            <person name="Zhang Y."/>
            <person name="Obille A."/>
            <person name="Becker A."/>
            <person name="Abrahante J.E."/>
            <person name="Garbe J."/>
            <person name="Badalamenti J.P."/>
            <person name="Herman A."/>
            <person name="Mangelson H."/>
            <person name="Liachko I."/>
            <person name="Sullivan S."/>
            <person name="Sone E.D."/>
            <person name="Koren S."/>
            <person name="Silverstein K.A.T."/>
            <person name="Beckman K.B."/>
            <person name="Gohl D.M."/>
        </authorList>
    </citation>
    <scope>NUCLEOTIDE SEQUENCE</scope>
    <source>
        <strain evidence="1">Duluth1</strain>
        <tissue evidence="1">Whole animal</tissue>
    </source>
</reference>